<dbReference type="Gene3D" id="2.40.50.100">
    <property type="match status" value="1"/>
</dbReference>
<sequence>MIRHFSCACLMIACLAGAATPYLSSTSFAQQPGARQGLPPPAVVIEQIKVQQVSSPAQFTGRVEAIEAVDIRARVTGFLHSVKFKDGQAVTAGDALFEIEPDQLDALVASARAQVARAEATRISAERTLARNRDLFARRTVSQAALDEVQAAFDVAAADVQVAQAALATAELNLSYAHITAPISGNIGRATFTTGNLVGSDSGSLARIVGLDTVRVAFAVKEGLLVTIRQQEASGSNLDPNTLKLSLRLANGTDYDTPGRIEFIENEIDPQTGTVAVRAVFPNPRHILLPGQFVTLYVQEKDAPSLPVVPQAAVLQDREGRFVYLLGKNNIVSQRRIDTGARVGNGWAVNTGLNGGEQVVVQGIQRLAEGMTVQPSEGQPVGGGS</sequence>
<gene>
    <name evidence="8" type="ORF">B5V02_31420</name>
</gene>
<dbReference type="SUPFAM" id="SSF111369">
    <property type="entry name" value="HlyD-like secretion proteins"/>
    <property type="match status" value="1"/>
</dbReference>
<comment type="subcellular location">
    <subcellularLocation>
        <location evidence="1">Cell envelope</location>
    </subcellularLocation>
</comment>
<accession>A0A2W7BVJ6</accession>
<feature type="domain" description="Multidrug resistance protein MdtA-like alpha-helical hairpin" evidence="4">
    <location>
        <begin position="109"/>
        <end position="177"/>
    </location>
</feature>
<dbReference type="Gene3D" id="2.40.420.20">
    <property type="match status" value="1"/>
</dbReference>
<dbReference type="Proteomes" id="UP000248616">
    <property type="component" value="Unassembled WGS sequence"/>
</dbReference>
<evidence type="ECO:0000313" key="8">
    <source>
        <dbReference type="EMBL" id="PZV34624.1"/>
    </source>
</evidence>
<evidence type="ECO:0000313" key="9">
    <source>
        <dbReference type="Proteomes" id="UP000248616"/>
    </source>
</evidence>
<evidence type="ECO:0000256" key="3">
    <source>
        <dbReference type="SAM" id="SignalP"/>
    </source>
</evidence>
<feature type="domain" description="Multidrug resistance protein MdtA-like beta-barrel" evidence="6">
    <location>
        <begin position="213"/>
        <end position="300"/>
    </location>
</feature>
<dbReference type="GO" id="GO:0030313">
    <property type="term" value="C:cell envelope"/>
    <property type="evidence" value="ECO:0007669"/>
    <property type="project" value="UniProtKB-SubCell"/>
</dbReference>
<dbReference type="GO" id="GO:0022857">
    <property type="term" value="F:transmembrane transporter activity"/>
    <property type="evidence" value="ECO:0007669"/>
    <property type="project" value="InterPro"/>
</dbReference>
<dbReference type="InterPro" id="IPR006143">
    <property type="entry name" value="RND_pump_MFP"/>
</dbReference>
<dbReference type="Pfam" id="PF25967">
    <property type="entry name" value="RND-MFP_C"/>
    <property type="match status" value="1"/>
</dbReference>
<dbReference type="GO" id="GO:0046677">
    <property type="term" value="P:response to antibiotic"/>
    <property type="evidence" value="ECO:0007669"/>
    <property type="project" value="TreeGrafter"/>
</dbReference>
<dbReference type="AlphaFoldDB" id="A0A2W7BVJ6"/>
<dbReference type="NCBIfam" id="TIGR01730">
    <property type="entry name" value="RND_mfp"/>
    <property type="match status" value="1"/>
</dbReference>
<dbReference type="Gene3D" id="2.40.30.170">
    <property type="match status" value="1"/>
</dbReference>
<dbReference type="GO" id="GO:0005886">
    <property type="term" value="C:plasma membrane"/>
    <property type="evidence" value="ECO:0007669"/>
    <property type="project" value="TreeGrafter"/>
</dbReference>
<dbReference type="RefSeq" id="WP_111547940.1">
    <property type="nucleotide sequence ID" value="NZ_MZXV01000070.1"/>
</dbReference>
<protein>
    <submittedName>
        <fullName evidence="8">Efflux transporter periplasmic adaptor subunit</fullName>
    </submittedName>
</protein>
<dbReference type="InterPro" id="IPR058625">
    <property type="entry name" value="MdtA-like_BSH"/>
</dbReference>
<evidence type="ECO:0000256" key="2">
    <source>
        <dbReference type="ARBA" id="ARBA00009477"/>
    </source>
</evidence>
<dbReference type="OrthoDB" id="9800613at2"/>
<evidence type="ECO:0000256" key="1">
    <source>
        <dbReference type="ARBA" id="ARBA00004196"/>
    </source>
</evidence>
<evidence type="ECO:0000259" key="7">
    <source>
        <dbReference type="Pfam" id="PF25967"/>
    </source>
</evidence>
<dbReference type="Gene3D" id="1.10.287.470">
    <property type="entry name" value="Helix hairpin bin"/>
    <property type="match status" value="1"/>
</dbReference>
<proteinExistence type="inferred from homology"/>
<comment type="similarity">
    <text evidence="2">Belongs to the membrane fusion protein (MFP) (TC 8.A.1) family.</text>
</comment>
<dbReference type="PANTHER" id="PTHR30158">
    <property type="entry name" value="ACRA/E-RELATED COMPONENT OF DRUG EFFLUX TRANSPORTER"/>
    <property type="match status" value="1"/>
</dbReference>
<name>A0A2W7BVJ6_9HYPH</name>
<evidence type="ECO:0000259" key="6">
    <source>
        <dbReference type="Pfam" id="PF25944"/>
    </source>
</evidence>
<keyword evidence="9" id="KW-1185">Reference proteome</keyword>
<reference evidence="9" key="1">
    <citation type="submission" date="2017-03" db="EMBL/GenBank/DDBJ databases">
        <authorList>
            <person name="Safronova V.I."/>
            <person name="Sazanova A.L."/>
            <person name="Chirak E.R."/>
        </authorList>
    </citation>
    <scope>NUCLEOTIDE SEQUENCE [LARGE SCALE GENOMIC DNA]</scope>
    <source>
        <strain evidence="9">Ach-343</strain>
    </source>
</reference>
<feature type="chain" id="PRO_5015849935" evidence="3">
    <location>
        <begin position="19"/>
        <end position="385"/>
    </location>
</feature>
<feature type="signal peptide" evidence="3">
    <location>
        <begin position="1"/>
        <end position="18"/>
    </location>
</feature>
<comment type="caution">
    <text evidence="8">The sequence shown here is derived from an EMBL/GenBank/DDBJ whole genome shotgun (WGS) entry which is preliminary data.</text>
</comment>
<dbReference type="InterPro" id="IPR058626">
    <property type="entry name" value="MdtA-like_b-barrel"/>
</dbReference>
<evidence type="ECO:0000259" key="5">
    <source>
        <dbReference type="Pfam" id="PF25917"/>
    </source>
</evidence>
<keyword evidence="3" id="KW-0732">Signal</keyword>
<dbReference type="Pfam" id="PF25876">
    <property type="entry name" value="HH_MFP_RND"/>
    <property type="match status" value="1"/>
</dbReference>
<dbReference type="InterPro" id="IPR058624">
    <property type="entry name" value="MdtA-like_HH"/>
</dbReference>
<dbReference type="InterPro" id="IPR058627">
    <property type="entry name" value="MdtA-like_C"/>
</dbReference>
<feature type="domain" description="Multidrug resistance protein MdtA-like barrel-sandwich hybrid" evidence="5">
    <location>
        <begin position="68"/>
        <end position="200"/>
    </location>
</feature>
<dbReference type="EMBL" id="MZXV01000070">
    <property type="protein sequence ID" value="PZV34624.1"/>
    <property type="molecule type" value="Genomic_DNA"/>
</dbReference>
<dbReference type="Pfam" id="PF25917">
    <property type="entry name" value="BSH_RND"/>
    <property type="match status" value="1"/>
</dbReference>
<organism evidence="8 9">
    <name type="scientific">Mesorhizobium kowhaii</name>
    <dbReference type="NCBI Taxonomy" id="1300272"/>
    <lineage>
        <taxon>Bacteria</taxon>
        <taxon>Pseudomonadati</taxon>
        <taxon>Pseudomonadota</taxon>
        <taxon>Alphaproteobacteria</taxon>
        <taxon>Hyphomicrobiales</taxon>
        <taxon>Phyllobacteriaceae</taxon>
        <taxon>Mesorhizobium</taxon>
    </lineage>
</organism>
<evidence type="ECO:0000259" key="4">
    <source>
        <dbReference type="Pfam" id="PF25876"/>
    </source>
</evidence>
<feature type="domain" description="Multidrug resistance protein MdtA-like C-terminal permuted SH3" evidence="7">
    <location>
        <begin position="308"/>
        <end position="366"/>
    </location>
</feature>
<dbReference type="Pfam" id="PF25944">
    <property type="entry name" value="Beta-barrel_RND"/>
    <property type="match status" value="1"/>
</dbReference>